<accession>A0A1Y2BCD3</accession>
<dbReference type="EMBL" id="MCOG01000164">
    <property type="protein sequence ID" value="ORY32366.1"/>
    <property type="molecule type" value="Genomic_DNA"/>
</dbReference>
<comment type="caution">
    <text evidence="2">The sequence shown here is derived from an EMBL/GenBank/DDBJ whole genome shotgun (WGS) entry which is preliminary data.</text>
</comment>
<evidence type="ECO:0000256" key="1">
    <source>
        <dbReference type="SAM" id="MobiDB-lite"/>
    </source>
</evidence>
<evidence type="ECO:0000313" key="3">
    <source>
        <dbReference type="Proteomes" id="UP000193920"/>
    </source>
</evidence>
<keyword evidence="3" id="KW-1185">Reference proteome</keyword>
<organism evidence="2 3">
    <name type="scientific">Neocallimastix californiae</name>
    <dbReference type="NCBI Taxonomy" id="1754190"/>
    <lineage>
        <taxon>Eukaryota</taxon>
        <taxon>Fungi</taxon>
        <taxon>Fungi incertae sedis</taxon>
        <taxon>Chytridiomycota</taxon>
        <taxon>Chytridiomycota incertae sedis</taxon>
        <taxon>Neocallimastigomycetes</taxon>
        <taxon>Neocallimastigales</taxon>
        <taxon>Neocallimastigaceae</taxon>
        <taxon>Neocallimastix</taxon>
    </lineage>
</organism>
<protein>
    <submittedName>
        <fullName evidence="2">Uncharacterized protein</fullName>
    </submittedName>
</protein>
<dbReference type="Proteomes" id="UP000193920">
    <property type="component" value="Unassembled WGS sequence"/>
</dbReference>
<feature type="region of interest" description="Disordered" evidence="1">
    <location>
        <begin position="1"/>
        <end position="37"/>
    </location>
</feature>
<dbReference type="AlphaFoldDB" id="A0A1Y2BCD3"/>
<sequence>MDEVLSDNKSGNIVNEKNHKILEDSGPGGPDNPKQAEKLNFDLNESADKIKNNDNYIPIRYELPSKNEIANIINENNNIGREIYKMNEENKKLIKLLQSLTKSSNISNEKKKSLEAYISSQAILLNEAKKIFIEEYNKMKGMEHEISTLRSNNSYIKKKLKECRENEFRMKLQSSSEKYLLHSLSRSASSKRLFSSSSIAALPKYSSHGNINDHSTTNINSNENMNENKKFIKYYSYGNIYDKKKGNKKQYFEKYGANIPLQQKWKRHEESCNQQ</sequence>
<gene>
    <name evidence="2" type="ORF">LY90DRAFT_74584</name>
</gene>
<dbReference type="OrthoDB" id="2157958at2759"/>
<proteinExistence type="predicted"/>
<reference evidence="2 3" key="1">
    <citation type="submission" date="2016-08" db="EMBL/GenBank/DDBJ databases">
        <title>A Parts List for Fungal Cellulosomes Revealed by Comparative Genomics.</title>
        <authorList>
            <consortium name="DOE Joint Genome Institute"/>
            <person name="Haitjema C.H."/>
            <person name="Gilmore S.P."/>
            <person name="Henske J.K."/>
            <person name="Solomon K.V."/>
            <person name="De Groot R."/>
            <person name="Kuo A."/>
            <person name="Mondo S.J."/>
            <person name="Salamov A.A."/>
            <person name="Labutti K."/>
            <person name="Zhao Z."/>
            <person name="Chiniquy J."/>
            <person name="Barry K."/>
            <person name="Brewer H.M."/>
            <person name="Purvine S.O."/>
            <person name="Wright A.T."/>
            <person name="Boxma B."/>
            <person name="Van Alen T."/>
            <person name="Hackstein J.H."/>
            <person name="Baker S.E."/>
            <person name="Grigoriev I.V."/>
            <person name="O'Malley M.A."/>
        </authorList>
    </citation>
    <scope>NUCLEOTIDE SEQUENCE [LARGE SCALE GENOMIC DNA]</scope>
    <source>
        <strain evidence="2 3">G1</strain>
    </source>
</reference>
<name>A0A1Y2BCD3_9FUNG</name>
<evidence type="ECO:0000313" key="2">
    <source>
        <dbReference type="EMBL" id="ORY32366.1"/>
    </source>
</evidence>
<dbReference type="STRING" id="1754190.A0A1Y2BCD3"/>